<feature type="site" description="Transition state stabilizer" evidence="3">
    <location>
        <position position="22"/>
    </location>
</feature>
<evidence type="ECO:0000256" key="1">
    <source>
        <dbReference type="ARBA" id="ARBA00022679"/>
    </source>
</evidence>
<feature type="site" description="Positions MEP for the nucleophilic attack" evidence="3">
    <location>
        <position position="207"/>
    </location>
</feature>
<protein>
    <recommendedName>
        <fullName evidence="3">2-C-methyl-D-erythritol 4-phosphate cytidylyltransferase</fullName>
        <ecNumber evidence="3">2.7.7.60</ecNumber>
    </recommendedName>
    <alternativeName>
        <fullName evidence="3">4-diphosphocytidyl-2C-methyl-D-erythritol synthase</fullName>
    </alternativeName>
    <alternativeName>
        <fullName evidence="3">MEP cytidylyltransferase</fullName>
        <shortName evidence="3">MCT</shortName>
    </alternativeName>
</protein>
<proteinExistence type="inferred from homology"/>
<dbReference type="NCBIfam" id="TIGR00453">
    <property type="entry name" value="ispD"/>
    <property type="match status" value="1"/>
</dbReference>
<keyword evidence="5" id="KW-1185">Reference proteome</keyword>
<dbReference type="InterPro" id="IPR029044">
    <property type="entry name" value="Nucleotide-diphossugar_trans"/>
</dbReference>
<dbReference type="SUPFAM" id="SSF53448">
    <property type="entry name" value="Nucleotide-diphospho-sugar transferases"/>
    <property type="match status" value="1"/>
</dbReference>
<evidence type="ECO:0000313" key="5">
    <source>
        <dbReference type="Proteomes" id="UP000664698"/>
    </source>
</evidence>
<feature type="site" description="Positions MEP for the nucleophilic attack" evidence="3">
    <location>
        <position position="153"/>
    </location>
</feature>
<accession>A0ABS3BWX7</accession>
<dbReference type="PANTHER" id="PTHR32125">
    <property type="entry name" value="2-C-METHYL-D-ERYTHRITOL 4-PHOSPHATE CYTIDYLYLTRANSFERASE, CHLOROPLASTIC"/>
    <property type="match status" value="1"/>
</dbReference>
<keyword evidence="1 3" id="KW-0808">Transferase</keyword>
<evidence type="ECO:0000313" key="4">
    <source>
        <dbReference type="EMBL" id="MBN7803570.1"/>
    </source>
</evidence>
<comment type="similarity">
    <text evidence="3">Belongs to the IspD/TarI cytidylyltransferase family. IspD subfamily.</text>
</comment>
<dbReference type="InterPro" id="IPR001228">
    <property type="entry name" value="IspD"/>
</dbReference>
<comment type="pathway">
    <text evidence="3">Isoprenoid biosynthesis; isopentenyl diphosphate biosynthesis via DXP pathway; isopentenyl diphosphate from 1-deoxy-D-xylulose 5-phosphate: step 2/6.</text>
</comment>
<dbReference type="InterPro" id="IPR034683">
    <property type="entry name" value="IspD/TarI"/>
</dbReference>
<dbReference type="NCBIfam" id="NF001186">
    <property type="entry name" value="PRK00155.2-3"/>
    <property type="match status" value="1"/>
</dbReference>
<dbReference type="Proteomes" id="UP000664698">
    <property type="component" value="Unassembled WGS sequence"/>
</dbReference>
<name>A0ABS3BWX7_9BACT</name>
<comment type="caution">
    <text evidence="4">The sequence shown here is derived from an EMBL/GenBank/DDBJ whole genome shotgun (WGS) entry which is preliminary data.</text>
</comment>
<keyword evidence="3" id="KW-0414">Isoprene biosynthesis</keyword>
<comment type="function">
    <text evidence="3">Catalyzes the formation of 4-diphosphocytidyl-2-C-methyl-D-erythritol from CTP and 2-C-methyl-D-erythritol 4-phosphate (MEP).</text>
</comment>
<comment type="catalytic activity">
    <reaction evidence="3">
        <text>2-C-methyl-D-erythritol 4-phosphate + CTP + H(+) = 4-CDP-2-C-methyl-D-erythritol + diphosphate</text>
        <dbReference type="Rhea" id="RHEA:13429"/>
        <dbReference type="ChEBI" id="CHEBI:15378"/>
        <dbReference type="ChEBI" id="CHEBI:33019"/>
        <dbReference type="ChEBI" id="CHEBI:37563"/>
        <dbReference type="ChEBI" id="CHEBI:57823"/>
        <dbReference type="ChEBI" id="CHEBI:58262"/>
        <dbReference type="EC" id="2.7.7.60"/>
    </reaction>
</comment>
<dbReference type="HAMAP" id="MF_00108">
    <property type="entry name" value="IspD"/>
    <property type="match status" value="1"/>
</dbReference>
<keyword evidence="2 3" id="KW-0548">Nucleotidyltransferase</keyword>
<dbReference type="Pfam" id="PF01128">
    <property type="entry name" value="IspD"/>
    <property type="match status" value="1"/>
</dbReference>
<dbReference type="EMBL" id="JAFKCW010000007">
    <property type="protein sequence ID" value="MBN7803570.1"/>
    <property type="molecule type" value="Genomic_DNA"/>
</dbReference>
<dbReference type="Gene3D" id="3.90.550.10">
    <property type="entry name" value="Spore Coat Polysaccharide Biosynthesis Protein SpsA, Chain A"/>
    <property type="match status" value="1"/>
</dbReference>
<feature type="site" description="Transition state stabilizer" evidence="3">
    <location>
        <position position="15"/>
    </location>
</feature>
<dbReference type="EC" id="2.7.7.60" evidence="3"/>
<organism evidence="4 5">
    <name type="scientific">Algoriphagus aestuariicola</name>
    <dbReference type="NCBI Taxonomy" id="1852016"/>
    <lineage>
        <taxon>Bacteria</taxon>
        <taxon>Pseudomonadati</taxon>
        <taxon>Bacteroidota</taxon>
        <taxon>Cytophagia</taxon>
        <taxon>Cytophagales</taxon>
        <taxon>Cyclobacteriaceae</taxon>
        <taxon>Algoriphagus</taxon>
    </lineage>
</organism>
<dbReference type="GO" id="GO:0050518">
    <property type="term" value="F:2-C-methyl-D-erythritol 4-phosphate cytidylyltransferase activity"/>
    <property type="evidence" value="ECO:0007669"/>
    <property type="project" value="UniProtKB-EC"/>
</dbReference>
<dbReference type="CDD" id="cd02516">
    <property type="entry name" value="CDP-ME_synthetase"/>
    <property type="match status" value="1"/>
</dbReference>
<gene>
    <name evidence="3" type="primary">ispD</name>
    <name evidence="4" type="ORF">J0A67_22060</name>
</gene>
<sequence>MRKAAILVAGGKGTRMGGSVSKQYLPIGGQPVLMHTLRAFAEAEPGIAMILVLPERDFSLWKTLCAEYDFSLSHELVAGGDSRFQSVRNGLEKLPFTDGLVAIHDGVRPFVEKEVIQKSFEEAEKTGSAIPIVPLKDSIRKVDETGKSIFQDRGHFRLVQTPQTFQVAKIKEAFRVQELPQFTDDATVYEYQGWEVSLILGNPENIKITTPEDLEYAEFLLSRKDSNR</sequence>
<reference evidence="4 5" key="1">
    <citation type="submission" date="2021-03" db="EMBL/GenBank/DDBJ databases">
        <title>novel species isolated from a fishpond in China.</title>
        <authorList>
            <person name="Lu H."/>
            <person name="Cai Z."/>
        </authorList>
    </citation>
    <scope>NUCLEOTIDE SEQUENCE [LARGE SCALE GENOMIC DNA]</scope>
    <source>
        <strain evidence="4 5">JCM 31546</strain>
    </source>
</reference>
<dbReference type="PANTHER" id="PTHR32125:SF4">
    <property type="entry name" value="2-C-METHYL-D-ERYTHRITOL 4-PHOSPHATE CYTIDYLYLTRANSFERASE, CHLOROPLASTIC"/>
    <property type="match status" value="1"/>
</dbReference>
<evidence type="ECO:0000256" key="2">
    <source>
        <dbReference type="ARBA" id="ARBA00022695"/>
    </source>
</evidence>
<evidence type="ECO:0000256" key="3">
    <source>
        <dbReference type="HAMAP-Rule" id="MF_00108"/>
    </source>
</evidence>
<dbReference type="RefSeq" id="WP_206571570.1">
    <property type="nucleotide sequence ID" value="NZ_JAFKCW010000007.1"/>
</dbReference>
<dbReference type="InterPro" id="IPR050088">
    <property type="entry name" value="IspD/TarI_cytidylyltransf_bact"/>
</dbReference>